<geneLocation type="mitochondrion" evidence="3"/>
<evidence type="ECO:0000256" key="1">
    <source>
        <dbReference type="ARBA" id="ARBA00010364"/>
    </source>
</evidence>
<dbReference type="AlphaFoldDB" id="A0A0G4IQF6"/>
<comment type="similarity">
    <text evidence="1">Belongs to the UPF0235 family.</text>
</comment>
<dbReference type="STRING" id="37360.A0A0G4IQF6"/>
<reference evidence="3 5" key="2">
    <citation type="submission" date="2018-03" db="EMBL/GenBank/DDBJ databases">
        <authorList>
            <person name="Fogelqvist J."/>
        </authorList>
    </citation>
    <scope>NUCLEOTIDE SEQUENCE [LARGE SCALE GENOMIC DNA]</scope>
</reference>
<evidence type="ECO:0000313" key="2">
    <source>
        <dbReference type="EMBL" id="CEO97593.1"/>
    </source>
</evidence>
<proteinExistence type="inferred from homology"/>
<dbReference type="OMA" id="REGECNE"/>
<dbReference type="Proteomes" id="UP000290189">
    <property type="component" value="Unassembled WGS sequence"/>
</dbReference>
<dbReference type="InterPro" id="IPR003746">
    <property type="entry name" value="DUF167"/>
</dbReference>
<dbReference type="Gene3D" id="3.30.1200.10">
    <property type="entry name" value="YggU-like"/>
    <property type="match status" value="1"/>
</dbReference>
<dbReference type="GO" id="GO:0005737">
    <property type="term" value="C:cytoplasm"/>
    <property type="evidence" value="ECO:0007669"/>
    <property type="project" value="TreeGrafter"/>
</dbReference>
<name>A0A0G4IQF6_PLABS</name>
<dbReference type="PANTHER" id="PTHR13420">
    <property type="entry name" value="UPF0235 PROTEIN C15ORF40"/>
    <property type="match status" value="1"/>
</dbReference>
<protein>
    <submittedName>
        <fullName evidence="2">Uncharacterized protein</fullName>
    </submittedName>
</protein>
<dbReference type="OrthoDB" id="244097at2759"/>
<organism evidence="2 4">
    <name type="scientific">Plasmodiophora brassicae</name>
    <name type="common">Clubroot disease agent</name>
    <dbReference type="NCBI Taxonomy" id="37360"/>
    <lineage>
        <taxon>Eukaryota</taxon>
        <taxon>Sar</taxon>
        <taxon>Rhizaria</taxon>
        <taxon>Endomyxa</taxon>
        <taxon>Phytomyxea</taxon>
        <taxon>Plasmodiophorida</taxon>
        <taxon>Plasmodiophoridae</taxon>
        <taxon>Plasmodiophora</taxon>
    </lineage>
</organism>
<dbReference type="PANTHER" id="PTHR13420:SF7">
    <property type="entry name" value="UPF0235 PROTEIN C15ORF40"/>
    <property type="match status" value="1"/>
</dbReference>
<dbReference type="SMART" id="SM01152">
    <property type="entry name" value="DUF167"/>
    <property type="match status" value="1"/>
</dbReference>
<dbReference type="Pfam" id="PF02594">
    <property type="entry name" value="DUF167"/>
    <property type="match status" value="1"/>
</dbReference>
<dbReference type="EMBL" id="CDSF01000079">
    <property type="protein sequence ID" value="CEO97593.1"/>
    <property type="molecule type" value="Genomic_DNA"/>
</dbReference>
<keyword evidence="3" id="KW-0496">Mitochondrion</keyword>
<sequence length="126" mass="13096">MAIRGAWRLSGRAGGLLAERRSMASRSPVYGADGLVKIAVLAKPNARASTISEVGPDAVGVRLAARAQDGEANKELCDLIARTLRIPKRDVALDRGATSRAKVVICKGVTIADVVSALTKAADSSE</sequence>
<evidence type="ECO:0000313" key="3">
    <source>
        <dbReference type="EMBL" id="SPQ97892.1"/>
    </source>
</evidence>
<evidence type="ECO:0000313" key="4">
    <source>
        <dbReference type="Proteomes" id="UP000039324"/>
    </source>
</evidence>
<dbReference type="InterPro" id="IPR036591">
    <property type="entry name" value="YggU-like_sf"/>
</dbReference>
<evidence type="ECO:0000313" key="5">
    <source>
        <dbReference type="Proteomes" id="UP000290189"/>
    </source>
</evidence>
<gene>
    <name evidence="2" type="ORF">PBRA_000938</name>
    <name evidence="3" type="ORF">PLBR_LOCUS5107</name>
</gene>
<keyword evidence="4" id="KW-1185">Reference proteome</keyword>
<dbReference type="HAMAP" id="MF_00634">
    <property type="entry name" value="UPF0235"/>
    <property type="match status" value="1"/>
</dbReference>
<reference evidence="2 4" key="1">
    <citation type="submission" date="2015-02" db="EMBL/GenBank/DDBJ databases">
        <authorList>
            <person name="Chooi Y.-H."/>
        </authorList>
    </citation>
    <scope>NUCLEOTIDE SEQUENCE [LARGE SCALE GENOMIC DNA]</scope>
    <source>
        <strain evidence="2">E3</strain>
    </source>
</reference>
<accession>A0A0G4IQF6</accession>
<dbReference type="EMBL" id="OVEO01000008">
    <property type="protein sequence ID" value="SPQ97892.1"/>
    <property type="molecule type" value="Genomic_DNA"/>
</dbReference>
<dbReference type="SUPFAM" id="SSF69786">
    <property type="entry name" value="YggU-like"/>
    <property type="match status" value="1"/>
</dbReference>
<dbReference type="Proteomes" id="UP000039324">
    <property type="component" value="Unassembled WGS sequence"/>
</dbReference>
<dbReference type="NCBIfam" id="TIGR00251">
    <property type="entry name" value="DUF167 family protein"/>
    <property type="match status" value="1"/>
</dbReference>